<protein>
    <submittedName>
        <fullName evidence="3">Plastocyanin-like protein</fullName>
    </submittedName>
</protein>
<dbReference type="STRING" id="93759.A0A1R3HCS8"/>
<dbReference type="OrthoDB" id="935856at2759"/>
<feature type="signal peptide" evidence="1">
    <location>
        <begin position="1"/>
        <end position="27"/>
    </location>
</feature>
<feature type="chain" id="PRO_5012255358" evidence="1">
    <location>
        <begin position="28"/>
        <end position="123"/>
    </location>
</feature>
<dbReference type="Gene3D" id="2.60.40.420">
    <property type="entry name" value="Cupredoxins - blue copper proteins"/>
    <property type="match status" value="1"/>
</dbReference>
<comment type="caution">
    <text evidence="3">The sequence shown here is derived from an EMBL/GenBank/DDBJ whole genome shotgun (WGS) entry which is preliminary data.</text>
</comment>
<keyword evidence="1" id="KW-0732">Signal</keyword>
<dbReference type="PANTHER" id="PTHR33021">
    <property type="entry name" value="BLUE COPPER PROTEIN"/>
    <property type="match status" value="1"/>
</dbReference>
<dbReference type="AlphaFoldDB" id="A0A1R3HCS8"/>
<dbReference type="SUPFAM" id="SSF49503">
    <property type="entry name" value="Cupredoxins"/>
    <property type="match status" value="1"/>
</dbReference>
<dbReference type="GO" id="GO:0005886">
    <property type="term" value="C:plasma membrane"/>
    <property type="evidence" value="ECO:0007669"/>
    <property type="project" value="TreeGrafter"/>
</dbReference>
<dbReference type="InterPro" id="IPR008972">
    <property type="entry name" value="Cupredoxin"/>
</dbReference>
<evidence type="ECO:0000256" key="1">
    <source>
        <dbReference type="SAM" id="SignalP"/>
    </source>
</evidence>
<dbReference type="Proteomes" id="UP000187203">
    <property type="component" value="Unassembled WGS sequence"/>
</dbReference>
<evidence type="ECO:0000313" key="4">
    <source>
        <dbReference type="Proteomes" id="UP000187203"/>
    </source>
</evidence>
<sequence length="123" mass="13843">MASTTFKFMAPILLIIILCYIAPSSLAAEYRVGDDLGWRPLVNYYSWVRSKSIQLGDTLVFNYDASQYSVAEVTQFKFIACNASDAIFFEKDGQSSITLSRPGQHYFMADNHCADQMVFSVLV</sequence>
<dbReference type="EMBL" id="AWUE01020422">
    <property type="protein sequence ID" value="OMO68151.1"/>
    <property type="molecule type" value="Genomic_DNA"/>
</dbReference>
<keyword evidence="4" id="KW-1185">Reference proteome</keyword>
<name>A0A1R3HCS8_9ROSI</name>
<dbReference type="GO" id="GO:0009055">
    <property type="term" value="F:electron transfer activity"/>
    <property type="evidence" value="ECO:0007669"/>
    <property type="project" value="InterPro"/>
</dbReference>
<dbReference type="InterPro" id="IPR039391">
    <property type="entry name" value="Phytocyanin-like"/>
</dbReference>
<accession>A0A1R3HCS8</accession>
<gene>
    <name evidence="3" type="ORF">COLO4_29860</name>
</gene>
<dbReference type="PANTHER" id="PTHR33021:SF211">
    <property type="entry name" value="BLUE COPPER PROTEIN-LIKE"/>
    <property type="match status" value="1"/>
</dbReference>
<dbReference type="PROSITE" id="PS51485">
    <property type="entry name" value="PHYTOCYANIN"/>
    <property type="match status" value="1"/>
</dbReference>
<dbReference type="InterPro" id="IPR003245">
    <property type="entry name" value="Phytocyanin_dom"/>
</dbReference>
<evidence type="ECO:0000259" key="2">
    <source>
        <dbReference type="PROSITE" id="PS51485"/>
    </source>
</evidence>
<dbReference type="CDD" id="cd04216">
    <property type="entry name" value="Phytocyanin"/>
    <property type="match status" value="1"/>
</dbReference>
<proteinExistence type="predicted"/>
<evidence type="ECO:0000313" key="3">
    <source>
        <dbReference type="EMBL" id="OMO68151.1"/>
    </source>
</evidence>
<reference evidence="4" key="1">
    <citation type="submission" date="2013-09" db="EMBL/GenBank/DDBJ databases">
        <title>Corchorus olitorius genome sequencing.</title>
        <authorList>
            <person name="Alam M."/>
            <person name="Haque M.S."/>
            <person name="Islam M.S."/>
            <person name="Emdad E.M."/>
            <person name="Islam M.M."/>
            <person name="Ahmed B."/>
            <person name="Halim A."/>
            <person name="Hossen Q.M.M."/>
            <person name="Hossain M.Z."/>
            <person name="Ahmed R."/>
            <person name="Khan M.M."/>
            <person name="Islam R."/>
            <person name="Rashid M.M."/>
            <person name="Khan S.A."/>
            <person name="Rahman M.S."/>
            <person name="Alam M."/>
            <person name="Yahiya A.S."/>
            <person name="Khan M.S."/>
            <person name="Azam M.S."/>
            <person name="Haque T."/>
            <person name="Lashkar M.Z.H."/>
            <person name="Akhand A.I."/>
            <person name="Morshed G."/>
            <person name="Roy S."/>
            <person name="Uddin K.S."/>
            <person name="Rabeya T."/>
            <person name="Hossain A.S."/>
            <person name="Chowdhury A."/>
            <person name="Snigdha A.R."/>
            <person name="Mortoza M.S."/>
            <person name="Matin S.A."/>
            <person name="Hoque S.M.E."/>
            <person name="Islam M.K."/>
            <person name="Roy D.K."/>
            <person name="Haider R."/>
            <person name="Moosa M.M."/>
            <person name="Elias S.M."/>
            <person name="Hasan A.M."/>
            <person name="Jahan S."/>
            <person name="Shafiuddin M."/>
            <person name="Mahmood N."/>
            <person name="Shommy N.S."/>
        </authorList>
    </citation>
    <scope>NUCLEOTIDE SEQUENCE [LARGE SCALE GENOMIC DNA]</scope>
    <source>
        <strain evidence="4">cv. O-4</strain>
    </source>
</reference>
<feature type="domain" description="Phytocyanin" evidence="2">
    <location>
        <begin position="28"/>
        <end position="123"/>
    </location>
</feature>
<organism evidence="3 4">
    <name type="scientific">Corchorus olitorius</name>
    <dbReference type="NCBI Taxonomy" id="93759"/>
    <lineage>
        <taxon>Eukaryota</taxon>
        <taxon>Viridiplantae</taxon>
        <taxon>Streptophyta</taxon>
        <taxon>Embryophyta</taxon>
        <taxon>Tracheophyta</taxon>
        <taxon>Spermatophyta</taxon>
        <taxon>Magnoliopsida</taxon>
        <taxon>eudicotyledons</taxon>
        <taxon>Gunneridae</taxon>
        <taxon>Pentapetalae</taxon>
        <taxon>rosids</taxon>
        <taxon>malvids</taxon>
        <taxon>Malvales</taxon>
        <taxon>Malvaceae</taxon>
        <taxon>Grewioideae</taxon>
        <taxon>Apeibeae</taxon>
        <taxon>Corchorus</taxon>
    </lineage>
</organism>
<dbReference type="Pfam" id="PF02298">
    <property type="entry name" value="Cu_bind_like"/>
    <property type="match status" value="1"/>
</dbReference>